<evidence type="ECO:0000256" key="6">
    <source>
        <dbReference type="ARBA" id="ARBA00022989"/>
    </source>
</evidence>
<dbReference type="Gene3D" id="3.40.50.300">
    <property type="entry name" value="P-loop containing nucleotide triphosphate hydrolases"/>
    <property type="match status" value="1"/>
</dbReference>
<dbReference type="InterPro" id="IPR027417">
    <property type="entry name" value="P-loop_NTPase"/>
</dbReference>
<comment type="caution">
    <text evidence="10">The sequence shown here is derived from an EMBL/GenBank/DDBJ whole genome shotgun (WGS) entry which is preliminary data.</text>
</comment>
<reference evidence="10" key="1">
    <citation type="submission" date="2023-01" db="EMBL/GenBank/DDBJ databases">
        <title>Metagenome sequencing of chrysophaentin producing Chrysophaeum taylorii.</title>
        <authorList>
            <person name="Davison J."/>
            <person name="Bewley C."/>
        </authorList>
    </citation>
    <scope>NUCLEOTIDE SEQUENCE</scope>
    <source>
        <strain evidence="10">NIES-1699</strain>
    </source>
</reference>
<dbReference type="Proteomes" id="UP001230188">
    <property type="component" value="Unassembled WGS sequence"/>
</dbReference>
<evidence type="ECO:0000256" key="9">
    <source>
        <dbReference type="ARBA" id="ARBA00023180"/>
    </source>
</evidence>
<organism evidence="10 11">
    <name type="scientific">Chrysophaeum taylorii</name>
    <dbReference type="NCBI Taxonomy" id="2483200"/>
    <lineage>
        <taxon>Eukaryota</taxon>
        <taxon>Sar</taxon>
        <taxon>Stramenopiles</taxon>
        <taxon>Ochrophyta</taxon>
        <taxon>Pelagophyceae</taxon>
        <taxon>Pelagomonadales</taxon>
        <taxon>Pelagomonadaceae</taxon>
        <taxon>Chrysophaeum</taxon>
    </lineage>
</organism>
<keyword evidence="4" id="KW-0812">Transmembrane</keyword>
<proteinExistence type="inferred from homology"/>
<keyword evidence="3" id="KW-0808">Transferase</keyword>
<evidence type="ECO:0000256" key="7">
    <source>
        <dbReference type="ARBA" id="ARBA00023034"/>
    </source>
</evidence>
<evidence type="ECO:0000256" key="2">
    <source>
        <dbReference type="ARBA" id="ARBA00010569"/>
    </source>
</evidence>
<evidence type="ECO:0000256" key="3">
    <source>
        <dbReference type="ARBA" id="ARBA00022679"/>
    </source>
</evidence>
<evidence type="ECO:0000256" key="1">
    <source>
        <dbReference type="ARBA" id="ARBA00004323"/>
    </source>
</evidence>
<keyword evidence="8" id="KW-0472">Membrane</keyword>
<evidence type="ECO:0000313" key="11">
    <source>
        <dbReference type="Proteomes" id="UP001230188"/>
    </source>
</evidence>
<protein>
    <submittedName>
        <fullName evidence="10">Uncharacterized protein</fullName>
    </submittedName>
</protein>
<dbReference type="InterPro" id="IPR005331">
    <property type="entry name" value="Sulfotransferase"/>
</dbReference>
<accession>A0AAD7UAZ4</accession>
<dbReference type="GO" id="GO:0000139">
    <property type="term" value="C:Golgi membrane"/>
    <property type="evidence" value="ECO:0007669"/>
    <property type="project" value="UniProtKB-SubCell"/>
</dbReference>
<dbReference type="EMBL" id="JAQMWT010000488">
    <property type="protein sequence ID" value="KAJ8600652.1"/>
    <property type="molecule type" value="Genomic_DNA"/>
</dbReference>
<evidence type="ECO:0000256" key="8">
    <source>
        <dbReference type="ARBA" id="ARBA00023136"/>
    </source>
</evidence>
<dbReference type="PANTHER" id="PTHR12129:SF15">
    <property type="entry name" value="URONYL 2-SULFOTRANSFERASE"/>
    <property type="match status" value="1"/>
</dbReference>
<evidence type="ECO:0000313" key="10">
    <source>
        <dbReference type="EMBL" id="KAJ8600652.1"/>
    </source>
</evidence>
<evidence type="ECO:0000256" key="4">
    <source>
        <dbReference type="ARBA" id="ARBA00022692"/>
    </source>
</evidence>
<name>A0AAD7UAZ4_9STRA</name>
<keyword evidence="9" id="KW-0325">Glycoprotein</keyword>
<comment type="subcellular location">
    <subcellularLocation>
        <location evidence="1">Golgi apparatus membrane</location>
        <topology evidence="1">Single-pass type II membrane protein</topology>
    </subcellularLocation>
</comment>
<dbReference type="AlphaFoldDB" id="A0AAD7UAZ4"/>
<dbReference type="PANTHER" id="PTHR12129">
    <property type="entry name" value="HEPARAN SULFATE 2-O-SULFOTRANSFERASE"/>
    <property type="match status" value="1"/>
</dbReference>
<gene>
    <name evidence="10" type="ORF">CTAYLR_006934</name>
</gene>
<keyword evidence="6" id="KW-1133">Transmembrane helix</keyword>
<keyword evidence="7" id="KW-0333">Golgi apparatus</keyword>
<dbReference type="GO" id="GO:0008146">
    <property type="term" value="F:sulfotransferase activity"/>
    <property type="evidence" value="ECO:0007669"/>
    <property type="project" value="InterPro"/>
</dbReference>
<keyword evidence="5" id="KW-0735">Signal-anchor</keyword>
<dbReference type="InterPro" id="IPR007734">
    <property type="entry name" value="Heparan_SO4_2-O-STrfase"/>
</dbReference>
<evidence type="ECO:0000256" key="5">
    <source>
        <dbReference type="ARBA" id="ARBA00022968"/>
    </source>
</evidence>
<keyword evidence="11" id="KW-1185">Reference proteome</keyword>
<comment type="similarity">
    <text evidence="2">Belongs to the sulfotransferase 3 family.</text>
</comment>
<dbReference type="Pfam" id="PF03567">
    <property type="entry name" value="Sulfotransfer_2"/>
    <property type="match status" value="1"/>
</dbReference>
<sequence length="271" mass="31142">MYNRVPKAGSSSMCALVRYLAVQNNFSYWIDADYFPDDDALEEKIRTLEFGGVFLNHQFFYKVQQNVLSFTVVREPLAKAQSAFYYGVSEARGSKGVEALAERERDPLCGCAHMDFTDCIVLRDQNNCTKKSNSRSQTQSHFFCTNAEVRDDECTLQVAKSRLYHGYAAVGVIEHVDYTLKLFEKVFPRWFKGALYTYHHIPSSSLHATNAKERLAGCISYEAQRILKAYPGYPLERDLYLAAEAHFWKQVVLHDLITEEEDDEEEEKVAH</sequence>